<dbReference type="InterPro" id="IPR001810">
    <property type="entry name" value="F-box_dom"/>
</dbReference>
<dbReference type="Gene3D" id="1.20.1280.50">
    <property type="match status" value="1"/>
</dbReference>
<dbReference type="Gene3D" id="3.80.10.10">
    <property type="entry name" value="Ribonuclease Inhibitor"/>
    <property type="match status" value="1"/>
</dbReference>
<gene>
    <name evidence="4" type="ORF">B0H17DRAFT_1052770</name>
</gene>
<feature type="coiled-coil region" evidence="1">
    <location>
        <begin position="61"/>
        <end position="109"/>
    </location>
</feature>
<protein>
    <recommendedName>
        <fullName evidence="3">F-box domain-containing protein</fullName>
    </recommendedName>
</protein>
<dbReference type="AlphaFoldDB" id="A0AAD7DPN0"/>
<accession>A0AAD7DPN0</accession>
<evidence type="ECO:0000313" key="4">
    <source>
        <dbReference type="EMBL" id="KAJ7696701.1"/>
    </source>
</evidence>
<evidence type="ECO:0000256" key="1">
    <source>
        <dbReference type="SAM" id="Coils"/>
    </source>
</evidence>
<dbReference type="InterPro" id="IPR032675">
    <property type="entry name" value="LRR_dom_sf"/>
</dbReference>
<dbReference type="EMBL" id="JARKIE010000033">
    <property type="protein sequence ID" value="KAJ7696701.1"/>
    <property type="molecule type" value="Genomic_DNA"/>
</dbReference>
<reference evidence="4" key="1">
    <citation type="submission" date="2023-03" db="EMBL/GenBank/DDBJ databases">
        <title>Massive genome expansion in bonnet fungi (Mycena s.s.) driven by repeated elements and novel gene families across ecological guilds.</title>
        <authorList>
            <consortium name="Lawrence Berkeley National Laboratory"/>
            <person name="Harder C.B."/>
            <person name="Miyauchi S."/>
            <person name="Viragh M."/>
            <person name="Kuo A."/>
            <person name="Thoen E."/>
            <person name="Andreopoulos B."/>
            <person name="Lu D."/>
            <person name="Skrede I."/>
            <person name="Drula E."/>
            <person name="Henrissat B."/>
            <person name="Morin E."/>
            <person name="Kohler A."/>
            <person name="Barry K."/>
            <person name="LaButti K."/>
            <person name="Morin E."/>
            <person name="Salamov A."/>
            <person name="Lipzen A."/>
            <person name="Mereny Z."/>
            <person name="Hegedus B."/>
            <person name="Baldrian P."/>
            <person name="Stursova M."/>
            <person name="Weitz H."/>
            <person name="Taylor A."/>
            <person name="Grigoriev I.V."/>
            <person name="Nagy L.G."/>
            <person name="Martin F."/>
            <person name="Kauserud H."/>
        </authorList>
    </citation>
    <scope>NUCLEOTIDE SEQUENCE</scope>
    <source>
        <strain evidence="4">CBHHK067</strain>
    </source>
</reference>
<evidence type="ECO:0000259" key="3">
    <source>
        <dbReference type="Pfam" id="PF12937"/>
    </source>
</evidence>
<dbReference type="Pfam" id="PF12937">
    <property type="entry name" value="F-box-like"/>
    <property type="match status" value="1"/>
</dbReference>
<comment type="caution">
    <text evidence="4">The sequence shown here is derived from an EMBL/GenBank/DDBJ whole genome shotgun (WGS) entry which is preliminary data.</text>
</comment>
<proteinExistence type="predicted"/>
<evidence type="ECO:0000313" key="5">
    <source>
        <dbReference type="Proteomes" id="UP001221757"/>
    </source>
</evidence>
<keyword evidence="1" id="KW-0175">Coiled coil</keyword>
<evidence type="ECO:0000256" key="2">
    <source>
        <dbReference type="SAM" id="MobiDB-lite"/>
    </source>
</evidence>
<name>A0AAD7DPN0_MYCRO</name>
<feature type="domain" description="F-box" evidence="3">
    <location>
        <begin position="114"/>
        <end position="174"/>
    </location>
</feature>
<organism evidence="4 5">
    <name type="scientific">Mycena rosella</name>
    <name type="common">Pink bonnet</name>
    <name type="synonym">Agaricus rosellus</name>
    <dbReference type="NCBI Taxonomy" id="1033263"/>
    <lineage>
        <taxon>Eukaryota</taxon>
        <taxon>Fungi</taxon>
        <taxon>Dikarya</taxon>
        <taxon>Basidiomycota</taxon>
        <taxon>Agaricomycotina</taxon>
        <taxon>Agaricomycetes</taxon>
        <taxon>Agaricomycetidae</taxon>
        <taxon>Agaricales</taxon>
        <taxon>Marasmiineae</taxon>
        <taxon>Mycenaceae</taxon>
        <taxon>Mycena</taxon>
    </lineage>
</organism>
<feature type="region of interest" description="Disordered" evidence="2">
    <location>
        <begin position="1"/>
        <end position="21"/>
    </location>
</feature>
<dbReference type="Proteomes" id="UP001221757">
    <property type="component" value="Unassembled WGS sequence"/>
</dbReference>
<sequence>MELEIDSRAFSQPPSNLRSREPQAQLASTIHSLLTDPTTKAQIRVLLRSRADPPEQIATTVAALSDELARYDAEISSYENEVPRPRARLAKAQAERGELQSHYDDLRSLLSPVRRLPSEILAGIFAQCQIPSELPDSEARSLADLAQAPLLVLSQVSSRWHEIALCTPTLWDTIKLYSFDLWSTDNMIEQSMTLLRVALDRGANSPLNLEICTLGSMYSLDYTLPLQLLAQHCERWKTVSLLCTYSALRHLSGIRGKLPLLETLQIMYDTSDPLDLFDDAPTLRTFLVAGPAPLTVVNTHLAQLHMIGCLGHEPPQLPLTVSFMSRMPHGTHFRLEFFLRNSTDEEVLDMHIPPTASNIARLSMEVRDYFDSRYGVQTLDSIFTALTLPHLLELSFRSEQYPYSLMHWSHPAFLGLSTRSAFHTHLQSLHLSHVVITESELVESLATLPLLQRLSISDHQIIRVRRDEGTSQTYAVDALLITDSLFAKLTLNANSPPLVPHLRVLTCQSRLQFDDNIYLEFLLSRRRQTPSDATPFLSQMFWMPGNHRELDASVVAQLRELQIHKAVMCEFSRAIHWMPGVSPFHVLAPRH</sequence>
<keyword evidence="5" id="KW-1185">Reference proteome</keyword>